<sequence>MKKNALLLIASVAAAASAGPAFTQSCASPVRIPENSNGHHTVSGTTCAPAINQLGTLCGAFNSPENDVIYRFTIDPPIRTSDTLSLSTTDPTWNAAFLYLSGSCGGGVNCSDVSDNFGAGGTETMLTPHASGAYFLIVTSSPGAGGCGAYTVDAGGRLPVTLRSFSID</sequence>
<evidence type="ECO:0000256" key="1">
    <source>
        <dbReference type="SAM" id="SignalP"/>
    </source>
</evidence>
<organism evidence="2 3">
    <name type="scientific">Tahibacter aquaticus</name>
    <dbReference type="NCBI Taxonomy" id="520092"/>
    <lineage>
        <taxon>Bacteria</taxon>
        <taxon>Pseudomonadati</taxon>
        <taxon>Pseudomonadota</taxon>
        <taxon>Gammaproteobacteria</taxon>
        <taxon>Lysobacterales</taxon>
        <taxon>Rhodanobacteraceae</taxon>
        <taxon>Tahibacter</taxon>
    </lineage>
</organism>
<protein>
    <recommendedName>
        <fullName evidence="4">Peptidase C-terminal archaeal/bacterial domain-containing protein</fullName>
    </recommendedName>
</protein>
<evidence type="ECO:0008006" key="4">
    <source>
        <dbReference type="Google" id="ProtNLM"/>
    </source>
</evidence>
<reference evidence="2 3" key="1">
    <citation type="submission" date="2019-03" db="EMBL/GenBank/DDBJ databases">
        <title>Genomic Encyclopedia of Type Strains, Phase IV (KMG-IV): sequencing the most valuable type-strain genomes for metagenomic binning, comparative biology and taxonomic classification.</title>
        <authorList>
            <person name="Goeker M."/>
        </authorList>
    </citation>
    <scope>NUCLEOTIDE SEQUENCE [LARGE SCALE GENOMIC DNA]</scope>
    <source>
        <strain evidence="2 3">DSM 21667</strain>
    </source>
</reference>
<gene>
    <name evidence="2" type="ORF">DFR29_107282</name>
</gene>
<dbReference type="RefSeq" id="WP_133819173.1">
    <property type="nucleotide sequence ID" value="NZ_SNZH01000007.1"/>
</dbReference>
<evidence type="ECO:0000313" key="2">
    <source>
        <dbReference type="EMBL" id="TDR43269.1"/>
    </source>
</evidence>
<proteinExistence type="predicted"/>
<dbReference type="PROSITE" id="PS51257">
    <property type="entry name" value="PROKAR_LIPOPROTEIN"/>
    <property type="match status" value="1"/>
</dbReference>
<dbReference type="AlphaFoldDB" id="A0A4V3DM77"/>
<keyword evidence="3" id="KW-1185">Reference proteome</keyword>
<evidence type="ECO:0000313" key="3">
    <source>
        <dbReference type="Proteomes" id="UP000295293"/>
    </source>
</evidence>
<accession>A0A4V3DM77</accession>
<name>A0A4V3DM77_9GAMM</name>
<comment type="caution">
    <text evidence="2">The sequence shown here is derived from an EMBL/GenBank/DDBJ whole genome shotgun (WGS) entry which is preliminary data.</text>
</comment>
<feature type="signal peptide" evidence="1">
    <location>
        <begin position="1"/>
        <end position="23"/>
    </location>
</feature>
<keyword evidence="1" id="KW-0732">Signal</keyword>
<feature type="chain" id="PRO_5020184051" description="Peptidase C-terminal archaeal/bacterial domain-containing protein" evidence="1">
    <location>
        <begin position="24"/>
        <end position="168"/>
    </location>
</feature>
<dbReference type="Proteomes" id="UP000295293">
    <property type="component" value="Unassembled WGS sequence"/>
</dbReference>
<dbReference type="EMBL" id="SNZH01000007">
    <property type="protein sequence ID" value="TDR43269.1"/>
    <property type="molecule type" value="Genomic_DNA"/>
</dbReference>